<evidence type="ECO:0000256" key="1">
    <source>
        <dbReference type="SAM" id="MobiDB-lite"/>
    </source>
</evidence>
<sequence length="20" mass="2069">MLQIPASGISPSNPLSDTLK</sequence>
<evidence type="ECO:0000313" key="2">
    <source>
        <dbReference type="EMBL" id="MBX52967.1"/>
    </source>
</evidence>
<accession>A0A2P2PE04</accession>
<reference evidence="2" key="1">
    <citation type="submission" date="2018-02" db="EMBL/GenBank/DDBJ databases">
        <title>Rhizophora mucronata_Transcriptome.</title>
        <authorList>
            <person name="Meera S.P."/>
            <person name="Sreeshan A."/>
            <person name="Augustine A."/>
        </authorList>
    </citation>
    <scope>NUCLEOTIDE SEQUENCE</scope>
    <source>
        <tissue evidence="2">Leaf</tissue>
    </source>
</reference>
<feature type="region of interest" description="Disordered" evidence="1">
    <location>
        <begin position="1"/>
        <end position="20"/>
    </location>
</feature>
<dbReference type="AlphaFoldDB" id="A0A2P2PE04"/>
<name>A0A2P2PE04_RHIMU</name>
<proteinExistence type="predicted"/>
<dbReference type="EMBL" id="GGEC01072483">
    <property type="protein sequence ID" value="MBX52967.1"/>
    <property type="molecule type" value="Transcribed_RNA"/>
</dbReference>
<organism evidence="2">
    <name type="scientific">Rhizophora mucronata</name>
    <name type="common">Asiatic mangrove</name>
    <dbReference type="NCBI Taxonomy" id="61149"/>
    <lineage>
        <taxon>Eukaryota</taxon>
        <taxon>Viridiplantae</taxon>
        <taxon>Streptophyta</taxon>
        <taxon>Embryophyta</taxon>
        <taxon>Tracheophyta</taxon>
        <taxon>Spermatophyta</taxon>
        <taxon>Magnoliopsida</taxon>
        <taxon>eudicotyledons</taxon>
        <taxon>Gunneridae</taxon>
        <taxon>Pentapetalae</taxon>
        <taxon>rosids</taxon>
        <taxon>fabids</taxon>
        <taxon>Malpighiales</taxon>
        <taxon>Rhizophoraceae</taxon>
        <taxon>Rhizophora</taxon>
    </lineage>
</organism>
<protein>
    <submittedName>
        <fullName evidence="2">Uncharacterized protein</fullName>
    </submittedName>
</protein>
<feature type="compositionally biased region" description="Polar residues" evidence="1">
    <location>
        <begin position="9"/>
        <end position="20"/>
    </location>
</feature>